<dbReference type="Gene3D" id="3.10.540.10">
    <property type="entry name" value="duf1285 like domain"/>
    <property type="match status" value="1"/>
</dbReference>
<feature type="domain" description="DUF1285" evidence="2">
    <location>
        <begin position="28"/>
        <end position="94"/>
    </location>
</feature>
<dbReference type="RefSeq" id="WP_184148755.1">
    <property type="nucleotide sequence ID" value="NZ_JACHKA010000001.1"/>
</dbReference>
<dbReference type="EMBL" id="JACHKA010000001">
    <property type="protein sequence ID" value="MBB5984078.1"/>
    <property type="molecule type" value="Genomic_DNA"/>
</dbReference>
<organism evidence="4 5">
    <name type="scientific">Sphingobium lignivorans</name>
    <dbReference type="NCBI Taxonomy" id="2735886"/>
    <lineage>
        <taxon>Bacteria</taxon>
        <taxon>Pseudomonadati</taxon>
        <taxon>Pseudomonadota</taxon>
        <taxon>Alphaproteobacteria</taxon>
        <taxon>Sphingomonadales</taxon>
        <taxon>Sphingomonadaceae</taxon>
        <taxon>Sphingobium</taxon>
    </lineage>
</organism>
<feature type="region of interest" description="Disordered" evidence="1">
    <location>
        <begin position="1"/>
        <end position="24"/>
    </location>
</feature>
<evidence type="ECO:0000313" key="5">
    <source>
        <dbReference type="Proteomes" id="UP001138540"/>
    </source>
</evidence>
<protein>
    <recommendedName>
        <fullName evidence="6">DUF1285 domain-containing protein</fullName>
    </recommendedName>
</protein>
<dbReference type="InterPro" id="IPR010707">
    <property type="entry name" value="DUF1285"/>
</dbReference>
<accession>A0ABR6N9X9</accession>
<reference evidence="4 5" key="1">
    <citation type="submission" date="2020-08" db="EMBL/GenBank/DDBJ databases">
        <title>Exploring microbial biodiversity for novel pathways involved in the catabolism of aromatic compounds derived from lignin.</title>
        <authorList>
            <person name="Elkins J."/>
        </authorList>
    </citation>
    <scope>NUCLEOTIDE SEQUENCE [LARGE SCALE GENOMIC DNA]</scope>
    <source>
        <strain evidence="4 5">B1D3A</strain>
    </source>
</reference>
<feature type="domain" description="DUF1285" evidence="3">
    <location>
        <begin position="95"/>
        <end position="185"/>
    </location>
</feature>
<dbReference type="Proteomes" id="UP001138540">
    <property type="component" value="Unassembled WGS sequence"/>
</dbReference>
<comment type="caution">
    <text evidence="4">The sequence shown here is derived from an EMBL/GenBank/DDBJ whole genome shotgun (WGS) entry which is preliminary data.</text>
</comment>
<dbReference type="InterPro" id="IPR048342">
    <property type="entry name" value="DUF1285_C"/>
</dbReference>
<proteinExistence type="predicted"/>
<sequence length="189" mass="20672">MTAAPTGSPQEPTIAGVPEEPAGDRRYPVEQWHPPHCGHSAMRIDAEGNWHHEGRPIVRPELTRLFARLLRREPDGRHVLVTPVEMLDIDVEDAPLMAVDMACEGSGEARRLRFRIGATGEWVEADAAHAILVESGETGPRPYLLLDAGLRARITRPVYYALAEIALEAGSEAPGLWAGGAFHRLEPLA</sequence>
<keyword evidence="5" id="KW-1185">Reference proteome</keyword>
<evidence type="ECO:0000259" key="3">
    <source>
        <dbReference type="Pfam" id="PF21028"/>
    </source>
</evidence>
<dbReference type="Pfam" id="PF21028">
    <property type="entry name" value="DUF1285_C"/>
    <property type="match status" value="1"/>
</dbReference>
<evidence type="ECO:0000259" key="2">
    <source>
        <dbReference type="Pfam" id="PF06938"/>
    </source>
</evidence>
<feature type="compositionally biased region" description="Polar residues" evidence="1">
    <location>
        <begin position="1"/>
        <end position="11"/>
    </location>
</feature>
<dbReference type="InterPro" id="IPR023361">
    <property type="entry name" value="DUF1285_beta_roll_sf"/>
</dbReference>
<dbReference type="Gene3D" id="2.30.270.10">
    <property type="entry name" value="duf1285 protein"/>
    <property type="match status" value="1"/>
</dbReference>
<dbReference type="InterPro" id="IPR048341">
    <property type="entry name" value="DUF1285_N"/>
</dbReference>
<gene>
    <name evidence="4" type="ORF">HNP60_000052</name>
</gene>
<name>A0ABR6N9X9_9SPHN</name>
<evidence type="ECO:0008006" key="6">
    <source>
        <dbReference type="Google" id="ProtNLM"/>
    </source>
</evidence>
<dbReference type="Pfam" id="PF06938">
    <property type="entry name" value="DUF1285_N"/>
    <property type="match status" value="1"/>
</dbReference>
<evidence type="ECO:0000256" key="1">
    <source>
        <dbReference type="SAM" id="MobiDB-lite"/>
    </source>
</evidence>
<evidence type="ECO:0000313" key="4">
    <source>
        <dbReference type="EMBL" id="MBB5984078.1"/>
    </source>
</evidence>
<dbReference type="PIRSF" id="PIRSF029557">
    <property type="entry name" value="UCP029557"/>
    <property type="match status" value="1"/>
</dbReference>